<reference evidence="1 2" key="1">
    <citation type="submission" date="2024-02" db="EMBL/GenBank/DDBJ databases">
        <authorList>
            <person name="Vignale AGUSTIN F."/>
            <person name="Sosa J E."/>
            <person name="Modenutti C."/>
        </authorList>
    </citation>
    <scope>NUCLEOTIDE SEQUENCE [LARGE SCALE GENOMIC DNA]</scope>
</reference>
<name>A0ABC8R5B4_9AQUA</name>
<sequence length="109" mass="13267">MAERFGLCKDEKRRNLFYLSISHFCNAMMEKGKVWSTLTEIDAWMHSRMLWNWSSWKWNNIWTNFLLLFCPNALTFCFKTQHFVLVAMAINRKLNLGLMTRMFMVDFFY</sequence>
<dbReference type="Proteomes" id="UP001642360">
    <property type="component" value="Unassembled WGS sequence"/>
</dbReference>
<evidence type="ECO:0000313" key="1">
    <source>
        <dbReference type="EMBL" id="CAK9139247.1"/>
    </source>
</evidence>
<dbReference type="EMBL" id="CAUOFW020000948">
    <property type="protein sequence ID" value="CAK9139247.1"/>
    <property type="molecule type" value="Genomic_DNA"/>
</dbReference>
<dbReference type="AlphaFoldDB" id="A0ABC8R5B4"/>
<keyword evidence="2" id="KW-1185">Reference proteome</keyword>
<evidence type="ECO:0000313" key="2">
    <source>
        <dbReference type="Proteomes" id="UP001642360"/>
    </source>
</evidence>
<gene>
    <name evidence="1" type="ORF">ILEXP_LOCUS6636</name>
</gene>
<proteinExistence type="predicted"/>
<accession>A0ABC8R5B4</accession>
<organism evidence="1 2">
    <name type="scientific">Ilex paraguariensis</name>
    <name type="common">yerba mate</name>
    <dbReference type="NCBI Taxonomy" id="185542"/>
    <lineage>
        <taxon>Eukaryota</taxon>
        <taxon>Viridiplantae</taxon>
        <taxon>Streptophyta</taxon>
        <taxon>Embryophyta</taxon>
        <taxon>Tracheophyta</taxon>
        <taxon>Spermatophyta</taxon>
        <taxon>Magnoliopsida</taxon>
        <taxon>eudicotyledons</taxon>
        <taxon>Gunneridae</taxon>
        <taxon>Pentapetalae</taxon>
        <taxon>asterids</taxon>
        <taxon>campanulids</taxon>
        <taxon>Aquifoliales</taxon>
        <taxon>Aquifoliaceae</taxon>
        <taxon>Ilex</taxon>
    </lineage>
</organism>
<comment type="caution">
    <text evidence="1">The sequence shown here is derived from an EMBL/GenBank/DDBJ whole genome shotgun (WGS) entry which is preliminary data.</text>
</comment>
<protein>
    <submittedName>
        <fullName evidence="1">Uncharacterized protein</fullName>
    </submittedName>
</protein>